<accession>A0AA38KQ54</accession>
<dbReference type="SUPFAM" id="SSF48264">
    <property type="entry name" value="Cytochrome P450"/>
    <property type="match status" value="1"/>
</dbReference>
<keyword evidence="4 8" id="KW-0479">Metal-binding</keyword>
<dbReference type="PRINTS" id="PR00463">
    <property type="entry name" value="EP450I"/>
</dbReference>
<dbReference type="InterPro" id="IPR036396">
    <property type="entry name" value="Cyt_P450_sf"/>
</dbReference>
<keyword evidence="3 8" id="KW-0349">Heme</keyword>
<feature type="transmembrane region" description="Helical" evidence="10">
    <location>
        <begin position="59"/>
        <end position="81"/>
    </location>
</feature>
<sequence length="643" mass="73488">MAMSFQINMRFSSIRRRTLIINPLIFVDYHLSFTLFFLACARYTPALFFAMVPPGPALIFRLVLPQVLLSLCVYAILGALENRGHAYPTTTRWIIYIGAFLARPVWMLFLARPCMTIINARKAAAKGAVLPPLVEGSSSEVLASVMRSFGNGYIGEGYLEWAQKYGNTFMYQAYTETRILTLEPEYIKAILATQFNDFEKGLVNYQQLKSLLGAGVFNSDGEMWKFHRNMTRPFFSKTRISDFDIFKRHADDIISAMKKRLAEGYPIEFQDAIGRFTLDSATEFLFGKDVGSLGAGLQYPKGAPIEIDLSSFNHPSNLFVRAFTQGQAQAALRGRRGDMWPLAEFWSDKVRIHREEVDKFTNPILEERRKSHLARSKESVEIGEDGEGETFLDHLIRSTDDDQIIRDELVNILVAGRDTTASLLTFGIYVLTERPELTERLRKEILDFVGPNACPTYKNIADMKYLRAFLNETLRLYPAVPFNSRYSKTPIILPAKTGRPPLYIPAGVKCVYSVFLMHRREDLWGPDALEFDPDRFIDERAQQYLTPNPFIFMPFNAGPRICIGQQFAYNEASYFLIRFLQSFTAFEIDWNVQPESSRPPDEWICIPGTTKGREKVMLSSHLTVVVKDGLWVKMQEQEMNANE</sequence>
<dbReference type="Proteomes" id="UP001163798">
    <property type="component" value="Unassembled WGS sequence"/>
</dbReference>
<evidence type="ECO:0000256" key="5">
    <source>
        <dbReference type="ARBA" id="ARBA00023002"/>
    </source>
</evidence>
<keyword evidence="10" id="KW-0812">Transmembrane</keyword>
<dbReference type="InterPro" id="IPR017972">
    <property type="entry name" value="Cyt_P450_CS"/>
</dbReference>
<evidence type="ECO:0000256" key="10">
    <source>
        <dbReference type="SAM" id="Phobius"/>
    </source>
</evidence>
<evidence type="ECO:0000256" key="9">
    <source>
        <dbReference type="RuleBase" id="RU000461"/>
    </source>
</evidence>
<comment type="cofactor">
    <cofactor evidence="1 8">
        <name>heme</name>
        <dbReference type="ChEBI" id="CHEBI:30413"/>
    </cofactor>
</comment>
<keyword evidence="6 8" id="KW-0408">Iron</keyword>
<evidence type="ECO:0000256" key="4">
    <source>
        <dbReference type="ARBA" id="ARBA00022723"/>
    </source>
</evidence>
<evidence type="ECO:0000256" key="1">
    <source>
        <dbReference type="ARBA" id="ARBA00001971"/>
    </source>
</evidence>
<evidence type="ECO:0000256" key="6">
    <source>
        <dbReference type="ARBA" id="ARBA00023004"/>
    </source>
</evidence>
<proteinExistence type="inferred from homology"/>
<evidence type="ECO:0000256" key="7">
    <source>
        <dbReference type="ARBA" id="ARBA00023033"/>
    </source>
</evidence>
<keyword evidence="5 9" id="KW-0560">Oxidoreductase</keyword>
<dbReference type="GO" id="GO:0016705">
    <property type="term" value="F:oxidoreductase activity, acting on paired donors, with incorporation or reduction of molecular oxygen"/>
    <property type="evidence" value="ECO:0007669"/>
    <property type="project" value="InterPro"/>
</dbReference>
<feature type="transmembrane region" description="Helical" evidence="10">
    <location>
        <begin position="20"/>
        <end position="39"/>
    </location>
</feature>
<name>A0AA38KQ54_9AGAR</name>
<protein>
    <submittedName>
        <fullName evidence="11">Cytochrome P450 monooxygenase pc-3</fullName>
    </submittedName>
</protein>
<dbReference type="CDD" id="cd11063">
    <property type="entry name" value="CYP52"/>
    <property type="match status" value="1"/>
</dbReference>
<comment type="similarity">
    <text evidence="2 9">Belongs to the cytochrome P450 family.</text>
</comment>
<dbReference type="Gene3D" id="1.10.630.10">
    <property type="entry name" value="Cytochrome P450"/>
    <property type="match status" value="1"/>
</dbReference>
<dbReference type="Pfam" id="PF00067">
    <property type="entry name" value="p450"/>
    <property type="match status" value="1"/>
</dbReference>
<dbReference type="GO" id="GO:0005506">
    <property type="term" value="F:iron ion binding"/>
    <property type="evidence" value="ECO:0007669"/>
    <property type="project" value="InterPro"/>
</dbReference>
<evidence type="ECO:0000313" key="12">
    <source>
        <dbReference type="Proteomes" id="UP001163798"/>
    </source>
</evidence>
<comment type="caution">
    <text evidence="11">The sequence shown here is derived from an EMBL/GenBank/DDBJ whole genome shotgun (WGS) entry which is preliminary data.</text>
</comment>
<reference evidence="11" key="1">
    <citation type="submission" date="2022-08" db="EMBL/GenBank/DDBJ databases">
        <authorList>
            <consortium name="DOE Joint Genome Institute"/>
            <person name="Min B."/>
            <person name="Riley R."/>
            <person name="Sierra-Patev S."/>
            <person name="Naranjo-Ortiz M."/>
            <person name="Looney B."/>
            <person name="Konkel Z."/>
            <person name="Slot J.C."/>
            <person name="Sakamoto Y."/>
            <person name="Steenwyk J.L."/>
            <person name="Rokas A."/>
            <person name="Carro J."/>
            <person name="Camarero S."/>
            <person name="Ferreira P."/>
            <person name="Molpeceres G."/>
            <person name="Ruiz-Duenas F.J."/>
            <person name="Serrano A."/>
            <person name="Henrissat B."/>
            <person name="Drula E."/>
            <person name="Hughes K.W."/>
            <person name="Mata J.L."/>
            <person name="Ishikawa N.K."/>
            <person name="Vargas-Isla R."/>
            <person name="Ushijima S."/>
            <person name="Smith C.A."/>
            <person name="Ahrendt S."/>
            <person name="Andreopoulos W."/>
            <person name="He G."/>
            <person name="Labutti K."/>
            <person name="Lipzen A."/>
            <person name="Ng V."/>
            <person name="Sandor L."/>
            <person name="Barry K."/>
            <person name="Martinez A.T."/>
            <person name="Xiao Y."/>
            <person name="Gibbons J.G."/>
            <person name="Terashima K."/>
            <person name="Hibbett D.S."/>
            <person name="Grigoriev I.V."/>
        </authorList>
    </citation>
    <scope>NUCLEOTIDE SEQUENCE</scope>
    <source>
        <strain evidence="11">TFB10291</strain>
    </source>
</reference>
<dbReference type="InterPro" id="IPR001128">
    <property type="entry name" value="Cyt_P450"/>
</dbReference>
<evidence type="ECO:0000313" key="11">
    <source>
        <dbReference type="EMBL" id="KAJ3782781.1"/>
    </source>
</evidence>
<evidence type="ECO:0000256" key="8">
    <source>
        <dbReference type="PIRSR" id="PIRSR602401-1"/>
    </source>
</evidence>
<dbReference type="InterPro" id="IPR047146">
    <property type="entry name" value="Cyt_P450_E_CYP52_fungi"/>
</dbReference>
<dbReference type="EMBL" id="MU793454">
    <property type="protein sequence ID" value="KAJ3782781.1"/>
    <property type="molecule type" value="Genomic_DNA"/>
</dbReference>
<dbReference type="PANTHER" id="PTHR24287">
    <property type="entry name" value="P450, PUTATIVE (EUROFUNG)-RELATED"/>
    <property type="match status" value="1"/>
</dbReference>
<keyword evidence="7 9" id="KW-0503">Monooxygenase</keyword>
<dbReference type="PRINTS" id="PR00385">
    <property type="entry name" value="P450"/>
</dbReference>
<dbReference type="InterPro" id="IPR002401">
    <property type="entry name" value="Cyt_P450_E_grp-I"/>
</dbReference>
<evidence type="ECO:0000256" key="2">
    <source>
        <dbReference type="ARBA" id="ARBA00010617"/>
    </source>
</evidence>
<dbReference type="GO" id="GO:0004497">
    <property type="term" value="F:monooxygenase activity"/>
    <property type="evidence" value="ECO:0007669"/>
    <property type="project" value="UniProtKB-KW"/>
</dbReference>
<dbReference type="GO" id="GO:0020037">
    <property type="term" value="F:heme binding"/>
    <property type="evidence" value="ECO:0007669"/>
    <property type="project" value="InterPro"/>
</dbReference>
<keyword evidence="10" id="KW-0472">Membrane</keyword>
<dbReference type="PROSITE" id="PS00086">
    <property type="entry name" value="CYTOCHROME_P450"/>
    <property type="match status" value="1"/>
</dbReference>
<organism evidence="11 12">
    <name type="scientific">Lentinula aff. detonsa</name>
    <dbReference type="NCBI Taxonomy" id="2804958"/>
    <lineage>
        <taxon>Eukaryota</taxon>
        <taxon>Fungi</taxon>
        <taxon>Dikarya</taxon>
        <taxon>Basidiomycota</taxon>
        <taxon>Agaricomycotina</taxon>
        <taxon>Agaricomycetes</taxon>
        <taxon>Agaricomycetidae</taxon>
        <taxon>Agaricales</taxon>
        <taxon>Marasmiineae</taxon>
        <taxon>Omphalotaceae</taxon>
        <taxon>Lentinula</taxon>
    </lineage>
</organism>
<keyword evidence="12" id="KW-1185">Reference proteome</keyword>
<gene>
    <name evidence="11" type="ORF">GGU10DRAFT_72991</name>
</gene>
<dbReference type="PANTHER" id="PTHR24287:SF1">
    <property type="entry name" value="P450, PUTATIVE (EUROFUNG)-RELATED"/>
    <property type="match status" value="1"/>
</dbReference>
<feature type="transmembrane region" description="Helical" evidence="10">
    <location>
        <begin position="93"/>
        <end position="111"/>
    </location>
</feature>
<dbReference type="AlphaFoldDB" id="A0AA38KQ54"/>
<evidence type="ECO:0000256" key="3">
    <source>
        <dbReference type="ARBA" id="ARBA00022617"/>
    </source>
</evidence>
<keyword evidence="10" id="KW-1133">Transmembrane helix</keyword>
<feature type="binding site" description="axial binding residue" evidence="8">
    <location>
        <position position="562"/>
    </location>
    <ligand>
        <name>heme</name>
        <dbReference type="ChEBI" id="CHEBI:30413"/>
    </ligand>
    <ligandPart>
        <name>Fe</name>
        <dbReference type="ChEBI" id="CHEBI:18248"/>
    </ligandPart>
</feature>